<accession>A0A2T7NQG1</accession>
<name>A0A2T7NQG1_POMCA</name>
<reference evidence="2 3" key="1">
    <citation type="submission" date="2018-04" db="EMBL/GenBank/DDBJ databases">
        <title>The genome of golden apple snail Pomacea canaliculata provides insight into stress tolerance and invasive adaptation.</title>
        <authorList>
            <person name="Liu C."/>
            <person name="Liu B."/>
            <person name="Ren Y."/>
            <person name="Zhang Y."/>
            <person name="Wang H."/>
            <person name="Li S."/>
            <person name="Jiang F."/>
            <person name="Yin L."/>
            <person name="Zhang G."/>
            <person name="Qian W."/>
            <person name="Fan W."/>
        </authorList>
    </citation>
    <scope>NUCLEOTIDE SEQUENCE [LARGE SCALE GENOMIC DNA]</scope>
    <source>
        <strain evidence="2">SZHN2017</strain>
        <tissue evidence="2">Muscle</tissue>
    </source>
</reference>
<evidence type="ECO:0000313" key="3">
    <source>
        <dbReference type="Proteomes" id="UP000245119"/>
    </source>
</evidence>
<protein>
    <recommendedName>
        <fullName evidence="4">Armadillo repeat-containing protein 1</fullName>
    </recommendedName>
</protein>
<sequence length="256" mass="28588">MGGLVLVLSNPDLSVVTLALETLLLIAEDEASRPEMKSYIGMQEQLEALLKRCDCDNNIKILAERLLLLLTGMHTVTQTHLKDTSNIPTSRKPSCQKTVQELNGRGNKSVALQLHGVFDQADRDLCMRLLLKVKGVISITFDMTKKRCLLRVKFDVKPESLVRAIAKSMTMSARQIIKNENGDETLVSFNVSEHQGTECVRHEKENEDLLPPYLSEDEKNDAEEDANAVSRGLTTDSTASKWFSAAASFLTNSFFW</sequence>
<comment type="caution">
    <text evidence="2">The sequence shown here is derived from an EMBL/GenBank/DDBJ whole genome shotgun (WGS) entry which is preliminary data.</text>
</comment>
<dbReference type="EMBL" id="PZQS01000010">
    <property type="protein sequence ID" value="PVD23408.1"/>
    <property type="molecule type" value="Genomic_DNA"/>
</dbReference>
<dbReference type="OrthoDB" id="17335at2759"/>
<gene>
    <name evidence="2" type="ORF">C0Q70_16677</name>
</gene>
<feature type="region of interest" description="Disordered" evidence="1">
    <location>
        <begin position="211"/>
        <end position="231"/>
    </location>
</feature>
<evidence type="ECO:0000256" key="1">
    <source>
        <dbReference type="SAM" id="MobiDB-lite"/>
    </source>
</evidence>
<proteinExistence type="predicted"/>
<dbReference type="Proteomes" id="UP000245119">
    <property type="component" value="Linkage Group LG10"/>
</dbReference>
<evidence type="ECO:0000313" key="2">
    <source>
        <dbReference type="EMBL" id="PVD23408.1"/>
    </source>
</evidence>
<keyword evidence="3" id="KW-1185">Reference proteome</keyword>
<dbReference type="PANTHER" id="PTHR46840">
    <property type="entry name" value="ARMADILLO REPEAT-CONTAINING PROTEIN 1"/>
    <property type="match status" value="1"/>
</dbReference>
<dbReference type="InterPro" id="IPR016617">
    <property type="entry name" value="ARMC1"/>
</dbReference>
<dbReference type="STRING" id="400727.A0A2T7NQG1"/>
<organism evidence="2 3">
    <name type="scientific">Pomacea canaliculata</name>
    <name type="common">Golden apple snail</name>
    <dbReference type="NCBI Taxonomy" id="400727"/>
    <lineage>
        <taxon>Eukaryota</taxon>
        <taxon>Metazoa</taxon>
        <taxon>Spiralia</taxon>
        <taxon>Lophotrochozoa</taxon>
        <taxon>Mollusca</taxon>
        <taxon>Gastropoda</taxon>
        <taxon>Caenogastropoda</taxon>
        <taxon>Architaenioglossa</taxon>
        <taxon>Ampullarioidea</taxon>
        <taxon>Ampullariidae</taxon>
        <taxon>Pomacea</taxon>
    </lineage>
</organism>
<dbReference type="AlphaFoldDB" id="A0A2T7NQG1"/>
<evidence type="ECO:0008006" key="4">
    <source>
        <dbReference type="Google" id="ProtNLM"/>
    </source>
</evidence>
<dbReference type="PANTHER" id="PTHR46840:SF2">
    <property type="entry name" value="ARMADILLO REPEAT-CONTAINING PROTEIN 1"/>
    <property type="match status" value="1"/>
</dbReference>